<dbReference type="NCBIfam" id="TIGR03636">
    <property type="entry name" value="uL23_arch"/>
    <property type="match status" value="1"/>
</dbReference>
<comment type="similarity">
    <text evidence="1 6">Belongs to the universal ribosomal protein uL23 family.</text>
</comment>
<dbReference type="GO" id="GO:0019843">
    <property type="term" value="F:rRNA binding"/>
    <property type="evidence" value="ECO:0007669"/>
    <property type="project" value="UniProtKB-KW"/>
</dbReference>
<comment type="caution">
    <text evidence="8">The sequence shown here is derived from an EMBL/GenBank/DDBJ whole genome shotgun (WGS) entry which is preliminary data.</text>
</comment>
<organism evidence="8 9">
    <name type="scientific">Streblomastix strix</name>
    <dbReference type="NCBI Taxonomy" id="222440"/>
    <lineage>
        <taxon>Eukaryota</taxon>
        <taxon>Metamonada</taxon>
        <taxon>Preaxostyla</taxon>
        <taxon>Oxymonadida</taxon>
        <taxon>Streblomastigidae</taxon>
        <taxon>Streblomastix</taxon>
    </lineage>
</organism>
<dbReference type="GO" id="GO:0003735">
    <property type="term" value="F:structural constituent of ribosome"/>
    <property type="evidence" value="ECO:0007669"/>
    <property type="project" value="InterPro"/>
</dbReference>
<dbReference type="InterPro" id="IPR005633">
    <property type="entry name" value="Ribosomal_uL23_N"/>
</dbReference>
<keyword evidence="4 6" id="KW-0689">Ribosomal protein</keyword>
<keyword evidence="3" id="KW-0694">RNA-binding</keyword>
<keyword evidence="2" id="KW-0699">rRNA-binding</keyword>
<accession>A0A5J4WRN3</accession>
<dbReference type="HAMAP" id="MF_01369_B">
    <property type="entry name" value="Ribosomal_uL23_B"/>
    <property type="match status" value="1"/>
</dbReference>
<dbReference type="HAMAP" id="MF_01369_A">
    <property type="entry name" value="Ribosomal_uL23_A"/>
    <property type="match status" value="1"/>
</dbReference>
<reference evidence="8 9" key="1">
    <citation type="submission" date="2019-03" db="EMBL/GenBank/DDBJ databases">
        <title>Single cell metagenomics reveals metabolic interactions within the superorganism composed of flagellate Streblomastix strix and complex community of Bacteroidetes bacteria on its surface.</title>
        <authorList>
            <person name="Treitli S.C."/>
            <person name="Kolisko M."/>
            <person name="Husnik F."/>
            <person name="Keeling P."/>
            <person name="Hampl V."/>
        </authorList>
    </citation>
    <scope>NUCLEOTIDE SEQUENCE [LARGE SCALE GENOMIC DNA]</scope>
    <source>
        <strain evidence="8">ST1C</strain>
    </source>
</reference>
<protein>
    <submittedName>
        <fullName evidence="8">Putative 60S ribosomal protein L23a</fullName>
    </submittedName>
</protein>
<evidence type="ECO:0000256" key="2">
    <source>
        <dbReference type="ARBA" id="ARBA00022730"/>
    </source>
</evidence>
<evidence type="ECO:0000256" key="4">
    <source>
        <dbReference type="ARBA" id="ARBA00022980"/>
    </source>
</evidence>
<evidence type="ECO:0000313" key="8">
    <source>
        <dbReference type="EMBL" id="KAA6397443.1"/>
    </source>
</evidence>
<keyword evidence="5 6" id="KW-0687">Ribonucleoprotein</keyword>
<dbReference type="InterPro" id="IPR012677">
    <property type="entry name" value="Nucleotide-bd_a/b_plait_sf"/>
</dbReference>
<dbReference type="InterPro" id="IPR001014">
    <property type="entry name" value="Ribosomal_uL23_CS"/>
</dbReference>
<evidence type="ECO:0000256" key="1">
    <source>
        <dbReference type="ARBA" id="ARBA00006700"/>
    </source>
</evidence>
<evidence type="ECO:0000259" key="7">
    <source>
        <dbReference type="Pfam" id="PF03939"/>
    </source>
</evidence>
<dbReference type="GO" id="GO:0005840">
    <property type="term" value="C:ribosome"/>
    <property type="evidence" value="ECO:0007669"/>
    <property type="project" value="UniProtKB-KW"/>
</dbReference>
<dbReference type="Gene3D" id="3.30.70.330">
    <property type="match status" value="1"/>
</dbReference>
<dbReference type="OrthoDB" id="1267328at2759"/>
<dbReference type="InterPro" id="IPR012678">
    <property type="entry name" value="Ribosomal_uL23/eL15/eS24_sf"/>
</dbReference>
<sequence>MHKSKAKNLRICLDHVEQSPQARRAMKTIHVKHHKIRKSVHFHLPKTLRTKRKPRFPRKVVSNIKHKEDFDIIRYPVTTESAMRKIENLNTLVFIVDLHASKPQIKRALQRLYSVKCRDVNTLITPKGQKKAYVRLNPEHEAIDIANKIGMV</sequence>
<dbReference type="Pfam" id="PF03939">
    <property type="entry name" value="Ribosomal_L23eN"/>
    <property type="match status" value="1"/>
</dbReference>
<gene>
    <name evidence="8" type="ORF">EZS28_007034</name>
</gene>
<dbReference type="Proteomes" id="UP000324800">
    <property type="component" value="Unassembled WGS sequence"/>
</dbReference>
<name>A0A5J4WRN3_9EUKA</name>
<evidence type="ECO:0000256" key="6">
    <source>
        <dbReference type="RuleBase" id="RU003934"/>
    </source>
</evidence>
<evidence type="ECO:0000256" key="3">
    <source>
        <dbReference type="ARBA" id="ARBA00022884"/>
    </source>
</evidence>
<feature type="domain" description="Large ribosomal subunit protein uL23 N-terminal" evidence="7">
    <location>
        <begin position="22"/>
        <end position="61"/>
    </location>
</feature>
<dbReference type="NCBIfam" id="NF011118">
    <property type="entry name" value="PRK14548.1"/>
    <property type="match status" value="1"/>
</dbReference>
<dbReference type="InterPro" id="IPR013025">
    <property type="entry name" value="Ribosomal_uL23-like"/>
</dbReference>
<dbReference type="Pfam" id="PF00276">
    <property type="entry name" value="Ribosomal_L23"/>
    <property type="match status" value="1"/>
</dbReference>
<dbReference type="PANTHER" id="PTHR11620">
    <property type="entry name" value="60S RIBOSOMAL PROTEIN L23A"/>
    <property type="match status" value="1"/>
</dbReference>
<dbReference type="PROSITE" id="PS00050">
    <property type="entry name" value="RIBOSOMAL_L23"/>
    <property type="match status" value="1"/>
</dbReference>
<proteinExistence type="inferred from homology"/>
<evidence type="ECO:0000313" key="9">
    <source>
        <dbReference type="Proteomes" id="UP000324800"/>
    </source>
</evidence>
<dbReference type="GO" id="GO:1990904">
    <property type="term" value="C:ribonucleoprotein complex"/>
    <property type="evidence" value="ECO:0007669"/>
    <property type="project" value="UniProtKB-KW"/>
</dbReference>
<dbReference type="GO" id="GO:0006412">
    <property type="term" value="P:translation"/>
    <property type="evidence" value="ECO:0007669"/>
    <property type="project" value="InterPro"/>
</dbReference>
<dbReference type="FunFam" id="3.30.70.330:FF:000035">
    <property type="entry name" value="60S ribosomal protein L23a"/>
    <property type="match status" value="1"/>
</dbReference>
<dbReference type="SUPFAM" id="SSF54189">
    <property type="entry name" value="Ribosomal proteins S24e, L23 and L15e"/>
    <property type="match status" value="1"/>
</dbReference>
<dbReference type="EMBL" id="SNRW01001179">
    <property type="protein sequence ID" value="KAA6397443.1"/>
    <property type="molecule type" value="Genomic_DNA"/>
</dbReference>
<evidence type="ECO:0000256" key="5">
    <source>
        <dbReference type="ARBA" id="ARBA00023274"/>
    </source>
</evidence>
<dbReference type="InterPro" id="IPR019985">
    <property type="entry name" value="Ribosomal_uL23"/>
</dbReference>
<dbReference type="AlphaFoldDB" id="A0A5J4WRN3"/>